<feature type="region of interest" description="Disordered" evidence="2">
    <location>
        <begin position="1"/>
        <end position="22"/>
    </location>
</feature>
<dbReference type="EMBL" id="MGHD01000018">
    <property type="protein sequence ID" value="OGM59589.1"/>
    <property type="molecule type" value="Genomic_DNA"/>
</dbReference>
<name>A0A1F8B7B8_9BACT</name>
<dbReference type="STRING" id="1802517.A2892_04560"/>
<feature type="coiled-coil region" evidence="1">
    <location>
        <begin position="73"/>
        <end position="100"/>
    </location>
</feature>
<evidence type="ECO:0000313" key="4">
    <source>
        <dbReference type="Proteomes" id="UP000176404"/>
    </source>
</evidence>
<evidence type="ECO:0000256" key="2">
    <source>
        <dbReference type="SAM" id="MobiDB-lite"/>
    </source>
</evidence>
<sequence>MTNGLIGKAKQAVKTSGRDVAKKTARKIIEETQELGKSAQKQVLGGSGVDQSSLVREIVKDGEISQEEKLAIQKQTIQRLEELEAELAKWRKERKEKDEEWKREQVKLMQKPEDEEKIISISPTSKKGHFLPGVRKSKGSGELIKTGK</sequence>
<comment type="caution">
    <text evidence="3">The sequence shown here is derived from an EMBL/GenBank/DDBJ whole genome shotgun (WGS) entry which is preliminary data.</text>
</comment>
<protein>
    <submittedName>
        <fullName evidence="3">Uncharacterized protein</fullName>
    </submittedName>
</protein>
<dbReference type="Proteomes" id="UP000176404">
    <property type="component" value="Unassembled WGS sequence"/>
</dbReference>
<accession>A0A1F8B7B8</accession>
<evidence type="ECO:0000256" key="1">
    <source>
        <dbReference type="SAM" id="Coils"/>
    </source>
</evidence>
<keyword evidence="1" id="KW-0175">Coiled coil</keyword>
<feature type="region of interest" description="Disordered" evidence="2">
    <location>
        <begin position="114"/>
        <end position="148"/>
    </location>
</feature>
<proteinExistence type="predicted"/>
<gene>
    <name evidence="3" type="ORF">A2892_04560</name>
</gene>
<organism evidence="3 4">
    <name type="scientific">Candidatus Woesebacteria bacterium RIFCSPLOWO2_01_FULL_39_10b</name>
    <dbReference type="NCBI Taxonomy" id="1802517"/>
    <lineage>
        <taxon>Bacteria</taxon>
        <taxon>Candidatus Woeseibacteriota</taxon>
    </lineage>
</organism>
<reference evidence="3 4" key="1">
    <citation type="journal article" date="2016" name="Nat. Commun.">
        <title>Thousands of microbial genomes shed light on interconnected biogeochemical processes in an aquifer system.</title>
        <authorList>
            <person name="Anantharaman K."/>
            <person name="Brown C.T."/>
            <person name="Hug L.A."/>
            <person name="Sharon I."/>
            <person name="Castelle C.J."/>
            <person name="Probst A.J."/>
            <person name="Thomas B.C."/>
            <person name="Singh A."/>
            <person name="Wilkins M.J."/>
            <person name="Karaoz U."/>
            <person name="Brodie E.L."/>
            <person name="Williams K.H."/>
            <person name="Hubbard S.S."/>
            <person name="Banfield J.F."/>
        </authorList>
    </citation>
    <scope>NUCLEOTIDE SEQUENCE [LARGE SCALE GENOMIC DNA]</scope>
</reference>
<evidence type="ECO:0000313" key="3">
    <source>
        <dbReference type="EMBL" id="OGM59589.1"/>
    </source>
</evidence>
<dbReference type="AlphaFoldDB" id="A0A1F8B7B8"/>